<evidence type="ECO:0000256" key="1">
    <source>
        <dbReference type="SAM" id="MobiDB-lite"/>
    </source>
</evidence>
<sequence>MEQTVTIVERKPFHEAVISMIQQASRDELETIGTLLIKTRIPKGHDEIVEAWRARCLEMGWADVSIRYVEEDVLLHKRQLETAKEEKESNPLDRFRFEDEKNA</sequence>
<evidence type="ECO:0000313" key="2">
    <source>
        <dbReference type="EMBL" id="OHB14669.1"/>
    </source>
</evidence>
<dbReference type="EMBL" id="MHWW01000017">
    <property type="protein sequence ID" value="OHB14669.1"/>
    <property type="molecule type" value="Genomic_DNA"/>
</dbReference>
<reference evidence="2 3" key="1">
    <citation type="journal article" date="2016" name="Nat. Commun.">
        <title>Thousands of microbial genomes shed light on interconnected biogeochemical processes in an aquifer system.</title>
        <authorList>
            <person name="Anantharaman K."/>
            <person name="Brown C.T."/>
            <person name="Hug L.A."/>
            <person name="Sharon I."/>
            <person name="Castelle C.J."/>
            <person name="Probst A.J."/>
            <person name="Thomas B.C."/>
            <person name="Singh A."/>
            <person name="Wilkins M.J."/>
            <person name="Karaoz U."/>
            <person name="Brodie E.L."/>
            <person name="Williams K.H."/>
            <person name="Hubbard S.S."/>
            <person name="Banfield J.F."/>
        </authorList>
    </citation>
    <scope>NUCLEOTIDE SEQUENCE [LARGE SCALE GENOMIC DNA]</scope>
</reference>
<evidence type="ECO:0000313" key="3">
    <source>
        <dbReference type="Proteomes" id="UP000177697"/>
    </source>
</evidence>
<gene>
    <name evidence="2" type="ORF">A2431_00470</name>
</gene>
<organism evidence="2 3">
    <name type="scientific">Candidatus Zambryskibacteria bacterium RIFOXYC1_FULL_39_10</name>
    <dbReference type="NCBI Taxonomy" id="1802779"/>
    <lineage>
        <taxon>Bacteria</taxon>
        <taxon>Candidatus Zambryskiibacteriota</taxon>
    </lineage>
</organism>
<accession>A0A1G2UZ72</accession>
<name>A0A1G2UZ72_9BACT</name>
<dbReference type="AlphaFoldDB" id="A0A1G2UZ72"/>
<comment type="caution">
    <text evidence="2">The sequence shown here is derived from an EMBL/GenBank/DDBJ whole genome shotgun (WGS) entry which is preliminary data.</text>
</comment>
<protein>
    <submittedName>
        <fullName evidence="2">Uncharacterized protein</fullName>
    </submittedName>
</protein>
<feature type="region of interest" description="Disordered" evidence="1">
    <location>
        <begin position="83"/>
        <end position="103"/>
    </location>
</feature>
<dbReference type="Proteomes" id="UP000177697">
    <property type="component" value="Unassembled WGS sequence"/>
</dbReference>
<proteinExistence type="predicted"/>